<evidence type="ECO:0000256" key="7">
    <source>
        <dbReference type="SAM" id="MobiDB-lite"/>
    </source>
</evidence>
<dbReference type="PANTHER" id="PTHR43775:SF37">
    <property type="entry name" value="SI:DKEY-61P9.11"/>
    <property type="match status" value="1"/>
</dbReference>
<dbReference type="SMART" id="SM00827">
    <property type="entry name" value="PKS_AT"/>
    <property type="match status" value="1"/>
</dbReference>
<evidence type="ECO:0000256" key="5">
    <source>
        <dbReference type="ARBA" id="ARBA00023268"/>
    </source>
</evidence>
<dbReference type="Gene3D" id="3.40.366.10">
    <property type="entry name" value="Malonyl-Coenzyme A Acyl Carrier Protein, domain 2"/>
    <property type="match status" value="1"/>
</dbReference>
<dbReference type="Pfam" id="PF16197">
    <property type="entry name" value="KAsynt_C_assoc"/>
    <property type="match status" value="1"/>
</dbReference>
<dbReference type="InterPro" id="IPR016035">
    <property type="entry name" value="Acyl_Trfase/lysoPLipase"/>
</dbReference>
<dbReference type="PROSITE" id="PS52004">
    <property type="entry name" value="KS3_2"/>
    <property type="match status" value="1"/>
</dbReference>
<evidence type="ECO:0000313" key="12">
    <source>
        <dbReference type="Proteomes" id="UP001281614"/>
    </source>
</evidence>
<feature type="region of interest" description="C-terminal hotdog fold" evidence="6">
    <location>
        <begin position="1105"/>
        <end position="1259"/>
    </location>
</feature>
<dbReference type="InterPro" id="IPR057326">
    <property type="entry name" value="KR_dom"/>
</dbReference>
<dbReference type="SUPFAM" id="SSF53901">
    <property type="entry name" value="Thiolase-like"/>
    <property type="match status" value="1"/>
</dbReference>
<evidence type="ECO:0000256" key="1">
    <source>
        <dbReference type="ARBA" id="ARBA00022450"/>
    </source>
</evidence>
<dbReference type="InterPro" id="IPR018201">
    <property type="entry name" value="Ketoacyl_synth_AS"/>
</dbReference>
<name>A0AAD9YPZ6_COLKA</name>
<evidence type="ECO:0000256" key="4">
    <source>
        <dbReference type="ARBA" id="ARBA00023002"/>
    </source>
</evidence>
<dbReference type="InterPro" id="IPR014043">
    <property type="entry name" value="Acyl_transferase_dom"/>
</dbReference>
<evidence type="ECO:0000313" key="11">
    <source>
        <dbReference type="EMBL" id="KAK2772279.1"/>
    </source>
</evidence>
<dbReference type="Gene3D" id="3.30.70.3290">
    <property type="match status" value="1"/>
</dbReference>
<dbReference type="Pfam" id="PF00698">
    <property type="entry name" value="Acyl_transf_1"/>
    <property type="match status" value="1"/>
</dbReference>
<dbReference type="InterPro" id="IPR049552">
    <property type="entry name" value="PKS_DH_N"/>
</dbReference>
<dbReference type="InterPro" id="IPR020806">
    <property type="entry name" value="PKS_PP-bd"/>
</dbReference>
<dbReference type="GO" id="GO:0016491">
    <property type="term" value="F:oxidoreductase activity"/>
    <property type="evidence" value="ECO:0007669"/>
    <property type="project" value="UniProtKB-KW"/>
</dbReference>
<dbReference type="InterPro" id="IPR006162">
    <property type="entry name" value="Ppantetheine_attach_site"/>
</dbReference>
<dbReference type="PANTHER" id="PTHR43775">
    <property type="entry name" value="FATTY ACID SYNTHASE"/>
    <property type="match status" value="1"/>
</dbReference>
<feature type="region of interest" description="N-terminal hotdog fold" evidence="6">
    <location>
        <begin position="957"/>
        <end position="1092"/>
    </location>
</feature>
<evidence type="ECO:0000256" key="6">
    <source>
        <dbReference type="PROSITE-ProRule" id="PRU01363"/>
    </source>
</evidence>
<dbReference type="InterPro" id="IPR042104">
    <property type="entry name" value="PKS_dehydratase_sf"/>
</dbReference>
<dbReference type="InterPro" id="IPR036736">
    <property type="entry name" value="ACP-like_sf"/>
</dbReference>
<dbReference type="InterPro" id="IPR013968">
    <property type="entry name" value="PKS_KR"/>
</dbReference>
<dbReference type="InterPro" id="IPR020807">
    <property type="entry name" value="PKS_DH"/>
</dbReference>
<dbReference type="Gene3D" id="3.10.129.110">
    <property type="entry name" value="Polyketide synthase dehydratase"/>
    <property type="match status" value="1"/>
</dbReference>
<dbReference type="PROSITE" id="PS52019">
    <property type="entry name" value="PKS_MFAS_DH"/>
    <property type="match status" value="1"/>
</dbReference>
<dbReference type="Proteomes" id="UP001281614">
    <property type="component" value="Unassembled WGS sequence"/>
</dbReference>
<evidence type="ECO:0000256" key="3">
    <source>
        <dbReference type="ARBA" id="ARBA00022679"/>
    </source>
</evidence>
<evidence type="ECO:0000259" key="9">
    <source>
        <dbReference type="PROSITE" id="PS52004"/>
    </source>
</evidence>
<dbReference type="SUPFAM" id="SSF55048">
    <property type="entry name" value="Probable ACP-binding domain of malonyl-CoA ACP transacylase"/>
    <property type="match status" value="1"/>
</dbReference>
<evidence type="ECO:0000259" key="10">
    <source>
        <dbReference type="PROSITE" id="PS52019"/>
    </source>
</evidence>
<dbReference type="Pfam" id="PF08659">
    <property type="entry name" value="KR"/>
    <property type="match status" value="1"/>
</dbReference>
<keyword evidence="1" id="KW-0596">Phosphopantetheine</keyword>
<dbReference type="Gene3D" id="3.40.50.720">
    <property type="entry name" value="NAD(P)-binding Rossmann-like Domain"/>
    <property type="match status" value="1"/>
</dbReference>
<feature type="domain" description="Carrier" evidence="8">
    <location>
        <begin position="2276"/>
        <end position="2358"/>
    </location>
</feature>
<dbReference type="SMART" id="SM00825">
    <property type="entry name" value="PKS_KS"/>
    <property type="match status" value="1"/>
</dbReference>
<reference evidence="11" key="1">
    <citation type="submission" date="2023-02" db="EMBL/GenBank/DDBJ databases">
        <title>Colletotrichum kahawae CIFC_Que2 genome sequencing and assembly.</title>
        <authorList>
            <person name="Baroncelli R."/>
        </authorList>
    </citation>
    <scope>NUCLEOTIDE SEQUENCE</scope>
    <source>
        <strain evidence="11">CIFC_Que2</strain>
    </source>
</reference>
<dbReference type="Pfam" id="PF00109">
    <property type="entry name" value="ketoacyl-synt"/>
    <property type="match status" value="1"/>
</dbReference>
<dbReference type="InterPro" id="IPR020841">
    <property type="entry name" value="PKS_Beta-ketoAc_synthase_dom"/>
</dbReference>
<keyword evidence="2" id="KW-0597">Phosphoprotein</keyword>
<dbReference type="SUPFAM" id="SSF47336">
    <property type="entry name" value="ACP-like"/>
    <property type="match status" value="1"/>
</dbReference>
<proteinExistence type="predicted"/>
<sequence>MAPSATEPVDAGRNGAENSALEPIAICGMACRLPGQVNSDSTFWQLLVEKRTGQTPKVPESRFNIDAHYHERLDRPGSFNVPGGYFLDGRPEDFDPTFFNITPVEAQWLDPQQRKILEVCYESLVSAGVTMEAIAGSNTAVFVGSFTADYQQMSTRDTDFRHNYAATGVDPGIISNRIGHMFNLRGPSFTINTACSSSVYAIHNACHALRMRDCDAAITGGVNLILTVDQHMNTAKLGILSPTSTCHTFDASADGYGRAEGAGALFLKRLSDAIRDGDPVRGVIRSTAVNTNGKIDGMGITHPSIEGQERVIRMAYEKANLDPRLTVYAELHGTGTPVGDPIEVEAVARAMNDSRPESKPLLVGALKPNIGHSEAASGIFAVMKAALMTEAAVIPGVALFERLNPNIKEQEWNVRVHANTQPWPQDSFVRRASVSSFGYGGTNGHVIVESVDNLYPWYQHGQPKKLASYDHSCKVPLLLCLSAHDKATLTRNIEAVSAVASEYYVADLAHTLNLHRTMFSNRSFVVARDGHVDEAFSHASQQTGLLPKRPTTNIGFLFTGQGAQWAGMFKHALLDYPIVLDTIARLDRVLAKVTPPPGFKIADLLLGEGADIESRINDADVAQPLCTATQIAIVDLLAQWDVTPTVSVGHSSGEIGAAYASGLLSAPEAIIAAFCRGRAVSEASESGSMMAVGVGAAQVAELLPDDPSKVCIACENSPSSVTLSGRAEEISRLGAELTAKGIFARELRTGRAYHSPHMSAVGDLYDEILFEALGVLTEADRDWRQPGSAMVSSVTGQLITSEALPQEYWSANLRQRVRFSEAVQRVCRDKRFNAVTAMVEIGPHSALSSPFKQICIANKTTHLNYVPSLVRNKNDTEQLLSLAGCLFLTGYPVNLEEVNAEGYRGASGLSIAQKWIRKPKTQYLLVDLPPYQWNYAKRYWAEPRASIEQRTSNQTRHDLLGRRVPGLSERSKLWRNVLRHRDVPWLKDHSLGGTAIFPAAGYLSIATEALRQVLESNKYSSFDAVTLRDVDIMKALALPDGDNGDGAVETVVALTDPETPSSSWYGFSVESYMDGAWTLHCTGKIAARYKPLAAACQPDDETALNQRVRKGTWYEAFDRVGFNYSGSFQQLQAVRTGRGLHRAAGDVTVRENSGVMQGESRSMIHPSTVDACLQLIIVSIHAGKHKGMPWGVVPLRIGEVSLAVPEASDLNHDGRATAWTDGFEGRLFNTHAHLTGVSGKELVDIKDLTCISYEAAVPAAAMTAHRTTEPTPFSMVTWKPYVASLRDEQVSRLWPEESDTVSLMTNIAELVLHRQAIGSVLVVPGPQIPPQTLDHLLNLLPETCRITLTALGSESNTVDDTLASLKARSRITTLPELPSQSRETAESYDMVLASLSKGSESVSFEVLAPLARPEGWILGFSHEPIIRSVPANSISVDHHIAAQIPTDGAKDMTKVNGTNGTNGTGRTESSVHHHQNADRITLLKASLNEASDQADGFRGLAEVLTSLGNKVCSKQISEFDPREDGRVVIDDSRGNLLLCLDEATFAGIQAIFSSSTPSLWLTRGVREAKQAAGGMLDGFLRVIRSEQVTAKIALLDVGLDENVRDVGRVVVDQLDNVAIRDSGRDTEFWLHHGVLRVPRISANHQLNSDCNGTSSSTGASLDEKVLSRGVPLVAKSMGDAVVFTPEQSEEERMTGEITLQALAFCPRASQEATSLAVGEVVDTGDAAHGQELAGKLVIASAPDHSLRTVFNASQYAVIDETLAKSFSPELLVHYLRPLSRLTDFLGGPHKLDAGSHVVLLPGPLPLVNAMRLLSKSRGWDMTVVTNQPAEKAPLDFGRILPSDDVEGVLDEIRLGQERRKAYAVIAFNFDTLGQDVWRCLKGTSRFYSVSESTHQEMTAPDALPFVRGASFIPISHCSLDTSRLQLSVDMLKLIGENSAILEDDGTRTVDIADLTASSLVHQKQPVIILEDKTTRFTPSSTYVLVGCLGGLGRSLTQWMMQRGARHFAFLSRSGTDKPEAALVVEQIEQQGGRTYVYRVDAADEEAVRRAVLELQKDRPIRGVVHAAMVLRDAMFERMSHEAFMAVIKPKANGALSLHRALQDVDLDFFVMTSSISAVLGNPGQANYSAANSFLDALALERNASGQVATSLALPMVLDVGVVAESDALETSLRRKGLYGIDEEEMLRGFDFAMRPKPGSGPSSSQMLMGLDAGELARNVQAGGSDAYWFKDARICHLRAALEAGAALNSQGQASGGDEGFATAVATAMSSAEGWPVGLEIIAKHIARRVASILMLRVDDIELDERSIASYGLDSMIGAEMRTWLFKEFALDFPFQKLLAPTLTIMNLAAVAAASMGYQP</sequence>
<dbReference type="SUPFAM" id="SSF51735">
    <property type="entry name" value="NAD(P)-binding Rossmann-fold domains"/>
    <property type="match status" value="1"/>
</dbReference>
<dbReference type="PROSITE" id="PS00606">
    <property type="entry name" value="KS3_1"/>
    <property type="match status" value="1"/>
</dbReference>
<protein>
    <submittedName>
        <fullName evidence="11">Polyketide synthase</fullName>
    </submittedName>
</protein>
<dbReference type="Gene3D" id="1.10.1200.10">
    <property type="entry name" value="ACP-like"/>
    <property type="match status" value="1"/>
</dbReference>
<dbReference type="Pfam" id="PF00550">
    <property type="entry name" value="PP-binding"/>
    <property type="match status" value="1"/>
</dbReference>
<evidence type="ECO:0000256" key="2">
    <source>
        <dbReference type="ARBA" id="ARBA00022553"/>
    </source>
</evidence>
<dbReference type="GO" id="GO:0004315">
    <property type="term" value="F:3-oxoacyl-[acyl-carrier-protein] synthase activity"/>
    <property type="evidence" value="ECO:0007669"/>
    <property type="project" value="InterPro"/>
</dbReference>
<feature type="compositionally biased region" description="Low complexity" evidence="7">
    <location>
        <begin position="1456"/>
        <end position="1465"/>
    </location>
</feature>
<dbReference type="CDD" id="cd00833">
    <property type="entry name" value="PKS"/>
    <property type="match status" value="1"/>
</dbReference>
<dbReference type="SMART" id="SM00826">
    <property type="entry name" value="PKS_DH"/>
    <property type="match status" value="1"/>
</dbReference>
<dbReference type="GO" id="GO:0044550">
    <property type="term" value="P:secondary metabolite biosynthetic process"/>
    <property type="evidence" value="ECO:0007669"/>
    <property type="project" value="UniProtKB-ARBA"/>
</dbReference>
<dbReference type="InterPro" id="IPR049551">
    <property type="entry name" value="PKS_DH_C"/>
</dbReference>
<dbReference type="InterPro" id="IPR050091">
    <property type="entry name" value="PKS_NRPS_Biosynth_Enz"/>
</dbReference>
<dbReference type="GO" id="GO:0031177">
    <property type="term" value="F:phosphopantetheine binding"/>
    <property type="evidence" value="ECO:0007669"/>
    <property type="project" value="InterPro"/>
</dbReference>
<accession>A0AAD9YPZ6</accession>
<dbReference type="SMART" id="SM00822">
    <property type="entry name" value="PKS_KR"/>
    <property type="match status" value="1"/>
</dbReference>
<dbReference type="Pfam" id="PF02801">
    <property type="entry name" value="Ketoacyl-synt_C"/>
    <property type="match status" value="1"/>
</dbReference>
<dbReference type="Pfam" id="PF21089">
    <property type="entry name" value="PKS_DH_N"/>
    <property type="match status" value="1"/>
</dbReference>
<dbReference type="PROSITE" id="PS50075">
    <property type="entry name" value="CARRIER"/>
    <property type="match status" value="1"/>
</dbReference>
<dbReference type="EMBL" id="VYYT01000069">
    <property type="protein sequence ID" value="KAK2772279.1"/>
    <property type="molecule type" value="Genomic_DNA"/>
</dbReference>
<dbReference type="InterPro" id="IPR016036">
    <property type="entry name" value="Malonyl_transacylase_ACP-bd"/>
</dbReference>
<dbReference type="SUPFAM" id="SSF52151">
    <property type="entry name" value="FabD/lysophospholipase-like"/>
    <property type="match status" value="1"/>
</dbReference>
<dbReference type="GO" id="GO:0004312">
    <property type="term" value="F:fatty acid synthase activity"/>
    <property type="evidence" value="ECO:0007669"/>
    <property type="project" value="TreeGrafter"/>
</dbReference>
<feature type="domain" description="Ketosynthase family 3 (KS3)" evidence="9">
    <location>
        <begin position="21"/>
        <end position="450"/>
    </location>
</feature>
<feature type="active site" description="Proton acceptor; for dehydratase activity" evidence="6">
    <location>
        <position position="989"/>
    </location>
</feature>
<dbReference type="InterPro" id="IPR014031">
    <property type="entry name" value="Ketoacyl_synth_C"/>
</dbReference>
<dbReference type="GO" id="GO:0006633">
    <property type="term" value="P:fatty acid biosynthetic process"/>
    <property type="evidence" value="ECO:0007669"/>
    <property type="project" value="InterPro"/>
</dbReference>
<gene>
    <name evidence="11" type="ORF">CKAH01_13982</name>
</gene>
<keyword evidence="4" id="KW-0560">Oxidoreductase</keyword>
<dbReference type="Pfam" id="PF14765">
    <property type="entry name" value="PS-DH"/>
    <property type="match status" value="1"/>
</dbReference>
<organism evidence="11 12">
    <name type="scientific">Colletotrichum kahawae</name>
    <name type="common">Coffee berry disease fungus</name>
    <dbReference type="NCBI Taxonomy" id="34407"/>
    <lineage>
        <taxon>Eukaryota</taxon>
        <taxon>Fungi</taxon>
        <taxon>Dikarya</taxon>
        <taxon>Ascomycota</taxon>
        <taxon>Pezizomycotina</taxon>
        <taxon>Sordariomycetes</taxon>
        <taxon>Hypocreomycetidae</taxon>
        <taxon>Glomerellales</taxon>
        <taxon>Glomerellaceae</taxon>
        <taxon>Colletotrichum</taxon>
        <taxon>Colletotrichum gloeosporioides species complex</taxon>
    </lineage>
</organism>
<feature type="active site" description="Proton donor; for dehydratase activity" evidence="6">
    <location>
        <position position="1170"/>
    </location>
</feature>
<evidence type="ECO:0000259" key="8">
    <source>
        <dbReference type="PROSITE" id="PS50075"/>
    </source>
</evidence>
<dbReference type="InterPro" id="IPR009081">
    <property type="entry name" value="PP-bd_ACP"/>
</dbReference>
<dbReference type="InterPro" id="IPR032821">
    <property type="entry name" value="PKS_assoc"/>
</dbReference>
<comment type="caution">
    <text evidence="11">The sequence shown here is derived from an EMBL/GenBank/DDBJ whole genome shotgun (WGS) entry which is preliminary data.</text>
</comment>
<dbReference type="InterPro" id="IPR036291">
    <property type="entry name" value="NAD(P)-bd_dom_sf"/>
</dbReference>
<dbReference type="InterPro" id="IPR049900">
    <property type="entry name" value="PKS_mFAS_DH"/>
</dbReference>
<dbReference type="Gene3D" id="3.40.47.10">
    <property type="match status" value="1"/>
</dbReference>
<dbReference type="SMART" id="SM00823">
    <property type="entry name" value="PKS_PP"/>
    <property type="match status" value="1"/>
</dbReference>
<keyword evidence="3" id="KW-0808">Transferase</keyword>
<feature type="region of interest" description="Disordered" evidence="7">
    <location>
        <begin position="1449"/>
        <end position="1474"/>
    </location>
</feature>
<dbReference type="InterPro" id="IPR016039">
    <property type="entry name" value="Thiolase-like"/>
</dbReference>
<feature type="domain" description="PKS/mFAS DH" evidence="10">
    <location>
        <begin position="957"/>
        <end position="1259"/>
    </location>
</feature>
<keyword evidence="12" id="KW-1185">Reference proteome</keyword>
<dbReference type="InterPro" id="IPR014030">
    <property type="entry name" value="Ketoacyl_synth_N"/>
</dbReference>
<keyword evidence="5" id="KW-0511">Multifunctional enzyme</keyword>
<dbReference type="PROSITE" id="PS00012">
    <property type="entry name" value="PHOSPHOPANTETHEINE"/>
    <property type="match status" value="1"/>
</dbReference>
<dbReference type="InterPro" id="IPR001227">
    <property type="entry name" value="Ac_transferase_dom_sf"/>
</dbReference>